<evidence type="ECO:0000313" key="2">
    <source>
        <dbReference type="Proteomes" id="UP001243375"/>
    </source>
</evidence>
<reference evidence="1" key="1">
    <citation type="submission" date="2023-04" db="EMBL/GenBank/DDBJ databases">
        <title>Draft Genome sequencing of Naganishia species isolated from polar environments using Oxford Nanopore Technology.</title>
        <authorList>
            <person name="Leo P."/>
            <person name="Venkateswaran K."/>
        </authorList>
    </citation>
    <scope>NUCLEOTIDE SEQUENCE</scope>
    <source>
        <strain evidence="1">MNA-CCFEE 5425</strain>
    </source>
</reference>
<evidence type="ECO:0000313" key="1">
    <source>
        <dbReference type="EMBL" id="KAJ9115413.1"/>
    </source>
</evidence>
<dbReference type="Proteomes" id="UP001243375">
    <property type="component" value="Unassembled WGS sequence"/>
</dbReference>
<organism evidence="1 2">
    <name type="scientific">Naganishia vaughanmartiniae</name>
    <dbReference type="NCBI Taxonomy" id="1424756"/>
    <lineage>
        <taxon>Eukaryota</taxon>
        <taxon>Fungi</taxon>
        <taxon>Dikarya</taxon>
        <taxon>Basidiomycota</taxon>
        <taxon>Agaricomycotina</taxon>
        <taxon>Tremellomycetes</taxon>
        <taxon>Filobasidiales</taxon>
        <taxon>Filobasidiaceae</taxon>
        <taxon>Naganishia</taxon>
    </lineage>
</organism>
<name>A0ACC2WVE2_9TREE</name>
<accession>A0ACC2WVE2</accession>
<sequence>MTCQQSARKLFARARPDLCQAIWKHVTTTDDLTYSAAKECMDYFRSTEQWEMVSVFSNSVYDPETHSSVSCLQSIKVTESIKNILKKERRDLALHPHCDRPAEQAIREPLPLSRRCPPPIPEYSHDQRSVPNKSAQKTSSASHDPAGQSSDRTHHRSVVEVTLSERSSTILGEAVQERTLSHKSPSPTGSAQSQTLPAAFGSPSIENNNENQCSRLTIPNMSCGEERVSGHDLEKRRKNIQDMGRQSLRKSGEDAKSWTMRKQDSPRVPDKGSPSADTITDDGTQIRFESVESIEEDVPESSASGAIRCVNRASDMASFTAISPAKTTNEDSARVKVVVPASASEVEKVERPTTRSMVSSPLQLRQEIIVKQERNSIAASNALRDSAGRFLPISPKASVSQGKSARAARCDASAAPSPSRSKVKLPQNRVVGRPEGSGRKAQQCTGQPNQPAPTSEEGLLKILVDLVSAENARRARNLERHSSTK</sequence>
<protein>
    <submittedName>
        <fullName evidence="1">Uncharacterized protein</fullName>
    </submittedName>
</protein>
<proteinExistence type="predicted"/>
<gene>
    <name evidence="1" type="ORF">QFC22_005170</name>
</gene>
<dbReference type="EMBL" id="JASBWU010000016">
    <property type="protein sequence ID" value="KAJ9115413.1"/>
    <property type="molecule type" value="Genomic_DNA"/>
</dbReference>
<comment type="caution">
    <text evidence="1">The sequence shown here is derived from an EMBL/GenBank/DDBJ whole genome shotgun (WGS) entry which is preliminary data.</text>
</comment>
<keyword evidence="2" id="KW-1185">Reference proteome</keyword>